<keyword evidence="2 4" id="KW-0862">Zinc</keyword>
<dbReference type="CDD" id="cd00136">
    <property type="entry name" value="PDZ_canonical"/>
    <property type="match status" value="1"/>
</dbReference>
<evidence type="ECO:0000256" key="6">
    <source>
        <dbReference type="SAM" id="MobiDB-lite"/>
    </source>
</evidence>
<dbReference type="PANTHER" id="PTHR46767:SF2">
    <property type="entry name" value="LIM DOMAIN 7B"/>
    <property type="match status" value="1"/>
</dbReference>
<dbReference type="Gene3D" id="2.30.42.10">
    <property type="match status" value="1"/>
</dbReference>
<feature type="region of interest" description="Disordered" evidence="6">
    <location>
        <begin position="828"/>
        <end position="859"/>
    </location>
</feature>
<feature type="region of interest" description="Disordered" evidence="6">
    <location>
        <begin position="599"/>
        <end position="658"/>
    </location>
</feature>
<comment type="caution">
    <text evidence="9">The sequence shown here is derived from an EMBL/GenBank/DDBJ whole genome shotgun (WGS) entry which is preliminary data.</text>
</comment>
<evidence type="ECO:0000313" key="9">
    <source>
        <dbReference type="EMBL" id="CAF4056063.1"/>
    </source>
</evidence>
<dbReference type="SMART" id="SM00228">
    <property type="entry name" value="PDZ"/>
    <property type="match status" value="1"/>
</dbReference>
<feature type="domain" description="PDZ" evidence="8">
    <location>
        <begin position="267"/>
        <end position="337"/>
    </location>
</feature>
<dbReference type="InterPro" id="IPR001478">
    <property type="entry name" value="PDZ"/>
</dbReference>
<reference evidence="9" key="1">
    <citation type="submission" date="2021-02" db="EMBL/GenBank/DDBJ databases">
        <authorList>
            <person name="Nowell W R."/>
        </authorList>
    </citation>
    <scope>NUCLEOTIDE SEQUENCE</scope>
</reference>
<feature type="compositionally biased region" description="Low complexity" evidence="6">
    <location>
        <begin position="605"/>
        <end position="617"/>
    </location>
</feature>
<proteinExistence type="predicted"/>
<dbReference type="PROSITE" id="PS50023">
    <property type="entry name" value="LIM_DOMAIN_2"/>
    <property type="match status" value="1"/>
</dbReference>
<dbReference type="SMART" id="SM00132">
    <property type="entry name" value="LIM"/>
    <property type="match status" value="1"/>
</dbReference>
<dbReference type="CDD" id="cd08368">
    <property type="entry name" value="LIM"/>
    <property type="match status" value="1"/>
</dbReference>
<dbReference type="SUPFAM" id="SSF50156">
    <property type="entry name" value="PDZ domain-like"/>
    <property type="match status" value="1"/>
</dbReference>
<keyword evidence="5" id="KW-0175">Coiled coil</keyword>
<dbReference type="InterPro" id="IPR029978">
    <property type="entry name" value="LMO-7"/>
</dbReference>
<feature type="compositionally biased region" description="Polar residues" evidence="6">
    <location>
        <begin position="840"/>
        <end position="859"/>
    </location>
</feature>
<feature type="compositionally biased region" description="Basic and acidic residues" evidence="6">
    <location>
        <begin position="500"/>
        <end position="510"/>
    </location>
</feature>
<protein>
    <submittedName>
        <fullName evidence="9">Uncharacterized protein</fullName>
    </submittedName>
</protein>
<feature type="compositionally biased region" description="Polar residues" evidence="6">
    <location>
        <begin position="791"/>
        <end position="803"/>
    </location>
</feature>
<feature type="region of interest" description="Disordered" evidence="6">
    <location>
        <begin position="766"/>
        <end position="812"/>
    </location>
</feature>
<dbReference type="EMBL" id="CAJOAY010004131">
    <property type="protein sequence ID" value="CAF4056063.1"/>
    <property type="molecule type" value="Genomic_DNA"/>
</dbReference>
<keyword evidence="1 4" id="KW-0479">Metal-binding</keyword>
<evidence type="ECO:0000313" key="10">
    <source>
        <dbReference type="Proteomes" id="UP000663881"/>
    </source>
</evidence>
<evidence type="ECO:0000256" key="3">
    <source>
        <dbReference type="ARBA" id="ARBA00023038"/>
    </source>
</evidence>
<feature type="compositionally biased region" description="Polar residues" evidence="6">
    <location>
        <begin position="766"/>
        <end position="780"/>
    </location>
</feature>
<evidence type="ECO:0000259" key="8">
    <source>
        <dbReference type="PROSITE" id="PS50106"/>
    </source>
</evidence>
<evidence type="ECO:0000256" key="4">
    <source>
        <dbReference type="PROSITE-ProRule" id="PRU00125"/>
    </source>
</evidence>
<sequence length="941" mass="106795">MLHQNQSNSLSPILLSPSSTTITNHITLFDNSDQGSVDSDYTSLGSSKFYGNSGSTSSLHRQGRSHSIDELASTTTIPTRHFNGTLNANKSNNDPLQFVKIHPNHDLIERAQEQLSLAESRKRLQENYKITNNSHENKVNDEEVDWSKTYSTPRHQISISTPPVNNLINGSTSRRKQFEFIEDYSQAVENWRQKREQKRSKNVNTDNEEISISPFKIEPIRKPAEIKKPINEPIRQPIHSVPSPPIEKIKSKSPSPMRFKGPAKIHEIYIEKPIEIRGFGFKLDGGRSQNRPIIISAIEEGSPADKAGLCIDDEVISMNNENIENLTFDQVRKILKERNLRGSIKMIVKTYEDTIDDNSQTVTNGFTTDHSRTPSPPKHISTTTISPNISVPKTNSTPNNLSPVYTFLPYTPSDSIKVNTVQQPIPTSPINILTPKPYRSTASINLDPQNNHDSNMKYTSPIEAFRRMLNSSNINKHTVNESIYDKELQDLEAEFEKQLRGIDETQKRETPVPNEKQQINLSKQPPPRVITNTPLTIVEQFPPPPPPTLSSVQSVLYGNSTVDNNIKQQRDESPIAQVRSYVEKQMDQLQQDLEFGFSRAPKIHSPSSPTLPRTPTLARDQQRPVNIPVDYTNPSISLSPPPPQQQQQQAEFLRSSLKKSLSTQNEFEQIPTNRTYGLKINPNEQVIHYLDPYPQQVSSVNFTKRSIPDLPSMTTIHRPSTAHSLERTVNELRIELPGSYSSQPQVINQQQKKVTIQLNEQIPQQRVTSKQFHTTLNQAPRQPHVDDNAWIRNNQRKTPNGHSNGRRSAPLAPHQQELQINRQPMSNYHEHHSRYEQQRNFESSPNKPNRTRSAGRTLNNERVLSVSGKLHCSRCNEELGHGSAMVIESLKLYYHIECFRCCVCNVPLTSSPEGIDVRIRNNRLHCQNCFSDENGVKLSAV</sequence>
<keyword evidence="3 4" id="KW-0440">LIM domain</keyword>
<feature type="region of interest" description="Disordered" evidence="6">
    <location>
        <begin position="500"/>
        <end position="528"/>
    </location>
</feature>
<dbReference type="GO" id="GO:0030155">
    <property type="term" value="P:regulation of cell adhesion"/>
    <property type="evidence" value="ECO:0007669"/>
    <property type="project" value="InterPro"/>
</dbReference>
<dbReference type="Pfam" id="PF00595">
    <property type="entry name" value="PDZ"/>
    <property type="match status" value="1"/>
</dbReference>
<dbReference type="Proteomes" id="UP000663881">
    <property type="component" value="Unassembled WGS sequence"/>
</dbReference>
<dbReference type="Pfam" id="PF00412">
    <property type="entry name" value="LIM"/>
    <property type="match status" value="1"/>
</dbReference>
<name>A0A819SSG9_9BILA</name>
<gene>
    <name evidence="9" type="ORF">OKA104_LOCUS33091</name>
</gene>
<feature type="domain" description="LIM zinc-binding" evidence="7">
    <location>
        <begin position="870"/>
        <end position="936"/>
    </location>
</feature>
<evidence type="ECO:0000256" key="5">
    <source>
        <dbReference type="SAM" id="Coils"/>
    </source>
</evidence>
<dbReference type="PROSITE" id="PS00478">
    <property type="entry name" value="LIM_DOMAIN_1"/>
    <property type="match status" value="1"/>
</dbReference>
<dbReference type="InterPro" id="IPR036034">
    <property type="entry name" value="PDZ_sf"/>
</dbReference>
<feature type="compositionally biased region" description="Polar residues" evidence="6">
    <location>
        <begin position="380"/>
        <end position="397"/>
    </location>
</feature>
<organism evidence="9 10">
    <name type="scientific">Adineta steineri</name>
    <dbReference type="NCBI Taxonomy" id="433720"/>
    <lineage>
        <taxon>Eukaryota</taxon>
        <taxon>Metazoa</taxon>
        <taxon>Spiralia</taxon>
        <taxon>Gnathifera</taxon>
        <taxon>Rotifera</taxon>
        <taxon>Eurotatoria</taxon>
        <taxon>Bdelloidea</taxon>
        <taxon>Adinetida</taxon>
        <taxon>Adinetidae</taxon>
        <taxon>Adineta</taxon>
    </lineage>
</organism>
<dbReference type="GO" id="GO:0023051">
    <property type="term" value="P:regulation of signaling"/>
    <property type="evidence" value="ECO:0007669"/>
    <property type="project" value="InterPro"/>
</dbReference>
<dbReference type="AlphaFoldDB" id="A0A819SSG9"/>
<evidence type="ECO:0000256" key="1">
    <source>
        <dbReference type="ARBA" id="ARBA00022723"/>
    </source>
</evidence>
<evidence type="ECO:0000259" key="7">
    <source>
        <dbReference type="PROSITE" id="PS50023"/>
    </source>
</evidence>
<accession>A0A819SSG9</accession>
<feature type="compositionally biased region" description="Basic and acidic residues" evidence="6">
    <location>
        <begin position="828"/>
        <end position="839"/>
    </location>
</feature>
<feature type="region of interest" description="Disordered" evidence="6">
    <location>
        <begin position="235"/>
        <end position="258"/>
    </location>
</feature>
<dbReference type="InterPro" id="IPR001781">
    <property type="entry name" value="Znf_LIM"/>
</dbReference>
<dbReference type="GO" id="GO:0046872">
    <property type="term" value="F:metal ion binding"/>
    <property type="evidence" value="ECO:0007669"/>
    <property type="project" value="UniProtKB-KW"/>
</dbReference>
<dbReference type="PANTHER" id="PTHR46767">
    <property type="entry name" value="LIM DOMAIN ONLY PROTEIN 7"/>
    <property type="match status" value="1"/>
</dbReference>
<feature type="coiled-coil region" evidence="5">
    <location>
        <begin position="181"/>
        <end position="208"/>
    </location>
</feature>
<evidence type="ECO:0000256" key="2">
    <source>
        <dbReference type="ARBA" id="ARBA00022833"/>
    </source>
</evidence>
<dbReference type="PROSITE" id="PS50106">
    <property type="entry name" value="PDZ"/>
    <property type="match status" value="1"/>
</dbReference>
<dbReference type="Gene3D" id="2.10.110.10">
    <property type="entry name" value="Cysteine Rich Protein"/>
    <property type="match status" value="1"/>
</dbReference>
<feature type="region of interest" description="Disordered" evidence="6">
    <location>
        <begin position="366"/>
        <end position="397"/>
    </location>
</feature>